<evidence type="ECO:0008006" key="3">
    <source>
        <dbReference type="Google" id="ProtNLM"/>
    </source>
</evidence>
<keyword evidence="2" id="KW-1185">Reference proteome</keyword>
<name>A0A1Y6BSA1_9BACT</name>
<organism evidence="1 2">
    <name type="scientific">Pseudobacteriovorax antillogorgiicola</name>
    <dbReference type="NCBI Taxonomy" id="1513793"/>
    <lineage>
        <taxon>Bacteria</taxon>
        <taxon>Pseudomonadati</taxon>
        <taxon>Bdellovibrionota</taxon>
        <taxon>Oligoflexia</taxon>
        <taxon>Oligoflexales</taxon>
        <taxon>Pseudobacteriovoracaceae</taxon>
        <taxon>Pseudobacteriovorax</taxon>
    </lineage>
</organism>
<evidence type="ECO:0000313" key="2">
    <source>
        <dbReference type="Proteomes" id="UP000192907"/>
    </source>
</evidence>
<sequence length="225" mass="24259">MHSILRPNIYVALLCFAWIQILSSNIAYANLNLLIHSGASTASHKSTTFQGLNLSGQLLWSFDFLGLLTGVSGQQIKLKSIGAPMAKTATINLVGATMGARFDGLSSFLQFTISSYPISDFSTLGISEVRINGKGYGYSVVETHSGMPPIGARFEYLFKGSDRRLSKDQLLLYGLSVDGVAQAINKVSIVKSSSQESVLPSETNRDIEDSQIQILSVSLVLGFTL</sequence>
<dbReference type="RefSeq" id="WP_132317809.1">
    <property type="nucleotide sequence ID" value="NZ_FWZT01000006.1"/>
</dbReference>
<protein>
    <recommendedName>
        <fullName evidence="3">Outer membrane protein beta-barrel domain-containing protein</fullName>
    </recommendedName>
</protein>
<proteinExistence type="predicted"/>
<reference evidence="2" key="1">
    <citation type="submission" date="2017-04" db="EMBL/GenBank/DDBJ databases">
        <authorList>
            <person name="Varghese N."/>
            <person name="Submissions S."/>
        </authorList>
    </citation>
    <scope>NUCLEOTIDE SEQUENCE [LARGE SCALE GENOMIC DNA]</scope>
    <source>
        <strain evidence="2">RKEM611</strain>
    </source>
</reference>
<dbReference type="Proteomes" id="UP000192907">
    <property type="component" value="Unassembled WGS sequence"/>
</dbReference>
<accession>A0A1Y6BSA1</accession>
<gene>
    <name evidence="1" type="ORF">SAMN06296036_106172</name>
</gene>
<dbReference type="AlphaFoldDB" id="A0A1Y6BSA1"/>
<dbReference type="EMBL" id="FWZT01000006">
    <property type="protein sequence ID" value="SMF18289.1"/>
    <property type="molecule type" value="Genomic_DNA"/>
</dbReference>
<evidence type="ECO:0000313" key="1">
    <source>
        <dbReference type="EMBL" id="SMF18289.1"/>
    </source>
</evidence>